<accession>A0AAE3A283</accession>
<keyword evidence="1" id="KW-0812">Transmembrane</keyword>
<keyword evidence="3" id="KW-1185">Reference proteome</keyword>
<keyword evidence="1" id="KW-1133">Transmembrane helix</keyword>
<name>A0AAE3A283_9FIRM</name>
<keyword evidence="1" id="KW-0472">Membrane</keyword>
<dbReference type="Proteomes" id="UP001197795">
    <property type="component" value="Unassembled WGS sequence"/>
</dbReference>
<dbReference type="RefSeq" id="WP_022313322.1">
    <property type="nucleotide sequence ID" value="NZ_JAJEPV010000051.1"/>
</dbReference>
<dbReference type="AlphaFoldDB" id="A0AAE3A283"/>
<evidence type="ECO:0000313" key="3">
    <source>
        <dbReference type="Proteomes" id="UP001197795"/>
    </source>
</evidence>
<proteinExistence type="predicted"/>
<organism evidence="2 3">
    <name type="scientific">Waltera acetigignens</name>
    <dbReference type="NCBI Taxonomy" id="2981769"/>
    <lineage>
        <taxon>Bacteria</taxon>
        <taxon>Bacillati</taxon>
        <taxon>Bacillota</taxon>
        <taxon>Clostridia</taxon>
        <taxon>Lachnospirales</taxon>
        <taxon>Lachnospiraceae</taxon>
        <taxon>Waltera</taxon>
    </lineage>
</organism>
<comment type="caution">
    <text evidence="2">The sequence shown here is derived from an EMBL/GenBank/DDBJ whole genome shotgun (WGS) entry which is preliminary data.</text>
</comment>
<dbReference type="EMBL" id="JAJEPV010000051">
    <property type="protein sequence ID" value="MCC2120964.1"/>
    <property type="molecule type" value="Genomic_DNA"/>
</dbReference>
<evidence type="ECO:0000313" key="2">
    <source>
        <dbReference type="EMBL" id="MCC2120964.1"/>
    </source>
</evidence>
<reference evidence="2 3" key="1">
    <citation type="submission" date="2021-10" db="EMBL/GenBank/DDBJ databases">
        <title>Anaerobic single-cell dispensing facilitates the cultivation of human gut bacteria.</title>
        <authorList>
            <person name="Afrizal A."/>
        </authorList>
    </citation>
    <scope>NUCLEOTIDE SEQUENCE [LARGE SCALE GENOMIC DNA]</scope>
    <source>
        <strain evidence="2 3">CLA-AA-H273</strain>
    </source>
</reference>
<feature type="transmembrane region" description="Helical" evidence="1">
    <location>
        <begin position="89"/>
        <end position="108"/>
    </location>
</feature>
<feature type="transmembrane region" description="Helical" evidence="1">
    <location>
        <begin position="115"/>
        <end position="134"/>
    </location>
</feature>
<feature type="transmembrane region" description="Helical" evidence="1">
    <location>
        <begin position="140"/>
        <end position="168"/>
    </location>
</feature>
<evidence type="ECO:0000256" key="1">
    <source>
        <dbReference type="SAM" id="Phobius"/>
    </source>
</evidence>
<gene>
    <name evidence="2" type="ORF">LKD75_15470</name>
</gene>
<feature type="transmembrane region" description="Helical" evidence="1">
    <location>
        <begin position="189"/>
        <end position="205"/>
    </location>
</feature>
<sequence length="206" mass="23913">MVTILWILLAYGSYQIGWQLQLQDPDPKLSDTLQRKCCKWQHLIVFAYLLLFRWAEICQSEQREVMQITQAYMIGSLLLAAWIDHYIQLIPDMVYVPGLAGGILWLIYYDPGVDIVINLLIFVTIQILIFRRLYGESDCLAYILCAAYLAGCGKQLIDYLLFMLLTVLMELIVQIKKKNISHGKLRKPVPLIPYMMGAMLLYRFIL</sequence>
<protein>
    <submittedName>
        <fullName evidence="2">Uncharacterized protein</fullName>
    </submittedName>
</protein>